<protein>
    <submittedName>
        <fullName evidence="3">Uncharacterized protein</fullName>
    </submittedName>
</protein>
<comment type="caution">
    <text evidence="3">The sequence shown here is derived from an EMBL/GenBank/DDBJ whole genome shotgun (WGS) entry which is preliminary data.</text>
</comment>
<reference evidence="3" key="1">
    <citation type="submission" date="2021-02" db="EMBL/GenBank/DDBJ databases">
        <title>Taxonomy, biology and ecology of Rhodococcus bacteria occurring in California pistachio and other woody hosts as revealed by genome sequence analyses.</title>
        <authorList>
            <person name="Riely B."/>
            <person name="Gai Y."/>
        </authorList>
    </citation>
    <scope>NUCLEOTIDE SEQUENCE</scope>
    <source>
        <strain evidence="3">BP-295</strain>
    </source>
</reference>
<evidence type="ECO:0000313" key="3">
    <source>
        <dbReference type="EMBL" id="MBM7280605.1"/>
    </source>
</evidence>
<name>A0AAW4GCD1_GORRU</name>
<dbReference type="EMBL" id="JAFFGU010000027">
    <property type="protein sequence ID" value="MBM7280605.1"/>
    <property type="molecule type" value="Genomic_DNA"/>
</dbReference>
<evidence type="ECO:0000256" key="1">
    <source>
        <dbReference type="SAM" id="MobiDB-lite"/>
    </source>
</evidence>
<accession>A0AAW4GCD1</accession>
<dbReference type="RefSeq" id="WP_182374589.1">
    <property type="nucleotide sequence ID" value="NZ_CP059695.1"/>
</dbReference>
<keyword evidence="2" id="KW-0472">Membrane</keyword>
<evidence type="ECO:0000256" key="2">
    <source>
        <dbReference type="SAM" id="Phobius"/>
    </source>
</evidence>
<dbReference type="AlphaFoldDB" id="A0AAW4GCD1"/>
<feature type="transmembrane region" description="Helical" evidence="2">
    <location>
        <begin position="23"/>
        <end position="42"/>
    </location>
</feature>
<gene>
    <name evidence="3" type="ORF">JTZ10_22955</name>
</gene>
<organism evidence="3 4">
    <name type="scientific">Gordonia rubripertincta</name>
    <name type="common">Rhodococcus corallinus</name>
    <dbReference type="NCBI Taxonomy" id="36822"/>
    <lineage>
        <taxon>Bacteria</taxon>
        <taxon>Bacillati</taxon>
        <taxon>Actinomycetota</taxon>
        <taxon>Actinomycetes</taxon>
        <taxon>Mycobacteriales</taxon>
        <taxon>Gordoniaceae</taxon>
        <taxon>Gordonia</taxon>
    </lineage>
</organism>
<evidence type="ECO:0000313" key="4">
    <source>
        <dbReference type="Proteomes" id="UP001195196"/>
    </source>
</evidence>
<keyword evidence="2" id="KW-0812">Transmembrane</keyword>
<sequence>MLGLIAAPAVPKSWTLMMHGTNALTTVPFMLSVGAALSAIYLGRSATVYSGLAKRYTWAAISSVHQQGRQNPRPHQRVTPAQQTRRLGSMRSTF</sequence>
<keyword evidence="2" id="KW-1133">Transmembrane helix</keyword>
<proteinExistence type="predicted"/>
<feature type="compositionally biased region" description="Polar residues" evidence="1">
    <location>
        <begin position="79"/>
        <end position="94"/>
    </location>
</feature>
<feature type="region of interest" description="Disordered" evidence="1">
    <location>
        <begin position="64"/>
        <end position="94"/>
    </location>
</feature>
<dbReference type="Proteomes" id="UP001195196">
    <property type="component" value="Unassembled WGS sequence"/>
</dbReference>